<dbReference type="Proteomes" id="UP000014974">
    <property type="component" value="Unassembled WGS sequence"/>
</dbReference>
<reference evidence="1 2" key="1">
    <citation type="journal article" date="2013" name="Genome Announc.">
        <title>Draft Genome Sequence of Cyclobacterium qasimii Strain M12-11BT, Isolated from Arctic Marine Sediment.</title>
        <authorList>
            <person name="Shivaji S."/>
            <person name="Ara S."/>
            <person name="Singh A."/>
            <person name="Kumar Pinnaka A."/>
        </authorList>
    </citation>
    <scope>NUCLEOTIDE SEQUENCE [LARGE SCALE GENOMIC DNA]</scope>
    <source>
        <strain evidence="1 2">M12-11B</strain>
    </source>
</reference>
<evidence type="ECO:0000313" key="2">
    <source>
        <dbReference type="Proteomes" id="UP000014974"/>
    </source>
</evidence>
<gene>
    <name evidence="1" type="ORF">ADICYQ_4369</name>
</gene>
<organism evidence="1 2">
    <name type="scientific">Cyclobacterium qasimii M12-11B</name>
    <dbReference type="NCBI Taxonomy" id="641524"/>
    <lineage>
        <taxon>Bacteria</taxon>
        <taxon>Pseudomonadati</taxon>
        <taxon>Bacteroidota</taxon>
        <taxon>Cytophagia</taxon>
        <taxon>Cytophagales</taxon>
        <taxon>Cyclobacteriaceae</taxon>
        <taxon>Cyclobacterium</taxon>
    </lineage>
</organism>
<evidence type="ECO:0000313" key="1">
    <source>
        <dbReference type="EMBL" id="EPR66607.1"/>
    </source>
</evidence>
<proteinExistence type="predicted"/>
<dbReference type="STRING" id="641524.ADICYQ_4369"/>
<comment type="caution">
    <text evidence="1">The sequence shown here is derived from an EMBL/GenBank/DDBJ whole genome shotgun (WGS) entry which is preliminary data.</text>
</comment>
<dbReference type="AlphaFoldDB" id="S7VAM7"/>
<protein>
    <submittedName>
        <fullName evidence="1">Uncharacterized protein</fullName>
    </submittedName>
</protein>
<sequence length="55" mass="6502">MGWPFHNLMLNLLLIFINKYKSINFGCLNITQIYIGIDSIAMFDLINYKDFLPYP</sequence>
<dbReference type="EMBL" id="ATNM01000143">
    <property type="protein sequence ID" value="EPR66607.1"/>
    <property type="molecule type" value="Genomic_DNA"/>
</dbReference>
<accession>S7VAM7</accession>
<name>S7VAM7_9BACT</name>